<accession>A0ABY7P8V7</accession>
<evidence type="ECO:0000313" key="1">
    <source>
        <dbReference type="EMBL" id="WBO66999.1"/>
    </source>
</evidence>
<dbReference type="EMBL" id="CP115300">
    <property type="protein sequence ID" value="WBO66999.1"/>
    <property type="molecule type" value="Genomic_DNA"/>
</dbReference>
<gene>
    <name evidence="1" type="ORF">O1G22_31415</name>
</gene>
<organism evidence="1 2">
    <name type="scientific">Streptomyces camelliae</name>
    <dbReference type="NCBI Taxonomy" id="3004093"/>
    <lineage>
        <taxon>Bacteria</taxon>
        <taxon>Bacillati</taxon>
        <taxon>Actinomycetota</taxon>
        <taxon>Actinomycetes</taxon>
        <taxon>Kitasatosporales</taxon>
        <taxon>Streptomycetaceae</taxon>
        <taxon>Streptomyces</taxon>
    </lineage>
</organism>
<proteinExistence type="predicted"/>
<evidence type="ECO:0000313" key="2">
    <source>
        <dbReference type="Proteomes" id="UP001212326"/>
    </source>
</evidence>
<reference evidence="1 2" key="1">
    <citation type="submission" date="2022-12" db="EMBL/GenBank/DDBJ databases">
        <authorList>
            <person name="Mo P."/>
        </authorList>
    </citation>
    <scope>NUCLEOTIDE SEQUENCE [LARGE SCALE GENOMIC DNA]</scope>
    <source>
        <strain evidence="1 2">HUAS 2-6</strain>
    </source>
</reference>
<dbReference type="Proteomes" id="UP001212326">
    <property type="component" value="Chromosome"/>
</dbReference>
<keyword evidence="2" id="KW-1185">Reference proteome</keyword>
<dbReference type="RefSeq" id="WP_270084402.1">
    <property type="nucleotide sequence ID" value="NZ_CP115300.1"/>
</dbReference>
<name>A0ABY7P8V7_9ACTN</name>
<protein>
    <submittedName>
        <fullName evidence="1">Uncharacterized protein</fullName>
    </submittedName>
</protein>
<sequence>MLIFFNERSCDSDCTQDEARQAMLDFVKVCQRIWQIHRGTTLVSEVRLEDLEIAPGYYLQKWRNEPQSRDAWRFMRQVLQRKAPLSGVLPKPPDDQESEYRHEGKPALGLAAAHIMNSPAVSLPSAPCWEASWLKVDYELLDEDGYVQDTADIRHASAHAHVEEHEEWIRETAAASAITGADLWDQRNDLFPYLQFVPGVEENLRDLPGVAVPSVREELLRLNAAAEAWRPGESEPVWAVKVVPESDTRINLGLCHFTDLDGTRELFSLHTRYRPRPGRIHFRLITEEGKIRIGYIGRKRLEDGVPRRAR</sequence>